<dbReference type="GO" id="GO:0006207">
    <property type="term" value="P:'de novo' pyrimidine nucleobase biosynthetic process"/>
    <property type="evidence" value="ECO:0007669"/>
    <property type="project" value="InterPro"/>
</dbReference>
<dbReference type="FunFam" id="3.20.20.140:FF:000036">
    <property type="entry name" value="Carbamoyl-phosphate synthase large chain"/>
    <property type="match status" value="1"/>
</dbReference>
<dbReference type="PROSITE" id="PS00482">
    <property type="entry name" value="DIHYDROOROTASE_1"/>
    <property type="match status" value="1"/>
</dbReference>
<dbReference type="CDD" id="cd01316">
    <property type="entry name" value="CAD_DHOase"/>
    <property type="match status" value="1"/>
</dbReference>
<dbReference type="UniPathway" id="UPA00070">
    <property type="reaction ID" value="UER00116"/>
</dbReference>
<feature type="domain" description="MGS-like" evidence="8">
    <location>
        <begin position="1"/>
        <end position="109"/>
    </location>
</feature>
<dbReference type="NCBIfam" id="TIGR00670">
    <property type="entry name" value="asp_carb_tr"/>
    <property type="match status" value="1"/>
</dbReference>
<dbReference type="InterPro" id="IPR006131">
    <property type="entry name" value="Asp_carbamoyltransf_Asp/Orn-bd"/>
</dbReference>
<dbReference type="FunFam" id="3.40.50.1370:FF:000005">
    <property type="entry name" value="CAD protein-like isoform X1"/>
    <property type="match status" value="1"/>
</dbReference>
<evidence type="ECO:0000256" key="3">
    <source>
        <dbReference type="ARBA" id="ARBA00013008"/>
    </source>
</evidence>
<keyword evidence="10" id="KW-1185">Reference proteome</keyword>
<dbReference type="Pfam" id="PF02729">
    <property type="entry name" value="OTCace_N"/>
    <property type="match status" value="1"/>
</dbReference>
<comment type="similarity">
    <text evidence="2">Belongs to the aspartate/ornithine carbamoyltransferase superfamily. ATCase family.</text>
</comment>
<evidence type="ECO:0000256" key="6">
    <source>
        <dbReference type="ARBA" id="ARBA00043884"/>
    </source>
</evidence>
<evidence type="ECO:0000256" key="2">
    <source>
        <dbReference type="ARBA" id="ARBA00008896"/>
    </source>
</evidence>
<protein>
    <recommendedName>
        <fullName evidence="3">aspartate carbamoyltransferase</fullName>
        <ecNumber evidence="3">2.1.3.2</ecNumber>
    </recommendedName>
</protein>
<evidence type="ECO:0000313" key="10">
    <source>
        <dbReference type="Proteomes" id="UP000708208"/>
    </source>
</evidence>
<dbReference type="GO" id="GO:0016812">
    <property type="term" value="F:hydrolase activity, acting on carbon-nitrogen (but not peptide) bonds, in cyclic amides"/>
    <property type="evidence" value="ECO:0007669"/>
    <property type="project" value="InterPro"/>
</dbReference>
<dbReference type="GO" id="GO:0006520">
    <property type="term" value="P:amino acid metabolic process"/>
    <property type="evidence" value="ECO:0007669"/>
    <property type="project" value="InterPro"/>
</dbReference>
<name>A0A8J2NZA1_9HEXA</name>
<dbReference type="EMBL" id="CAJVCH010064825">
    <property type="protein sequence ID" value="CAG7719820.1"/>
    <property type="molecule type" value="Genomic_DNA"/>
</dbReference>
<dbReference type="InterPro" id="IPR024403">
    <property type="entry name" value="DHOase_cat"/>
</dbReference>
<dbReference type="GO" id="GO:0044205">
    <property type="term" value="P:'de novo' UMP biosynthetic process"/>
    <property type="evidence" value="ECO:0007669"/>
    <property type="project" value="UniProtKB-UniPathway"/>
</dbReference>
<dbReference type="Pfam" id="PF12890">
    <property type="entry name" value="DHOase"/>
    <property type="match status" value="1"/>
</dbReference>
<dbReference type="HAMAP" id="MF_00001">
    <property type="entry name" value="Asp_carb_tr"/>
    <property type="match status" value="1"/>
</dbReference>
<evidence type="ECO:0000313" key="9">
    <source>
        <dbReference type="EMBL" id="CAG7719820.1"/>
    </source>
</evidence>
<comment type="catalytic activity">
    <reaction evidence="7">
        <text>carbamoyl phosphate + L-aspartate = N-carbamoyl-L-aspartate + phosphate + H(+)</text>
        <dbReference type="Rhea" id="RHEA:20013"/>
        <dbReference type="ChEBI" id="CHEBI:15378"/>
        <dbReference type="ChEBI" id="CHEBI:29991"/>
        <dbReference type="ChEBI" id="CHEBI:32814"/>
        <dbReference type="ChEBI" id="CHEBI:43474"/>
        <dbReference type="ChEBI" id="CHEBI:58228"/>
        <dbReference type="EC" id="2.1.3.2"/>
    </reaction>
</comment>
<dbReference type="InterPro" id="IPR002195">
    <property type="entry name" value="Dihydroorotase_CS"/>
</dbReference>
<organism evidence="9 10">
    <name type="scientific">Allacma fusca</name>
    <dbReference type="NCBI Taxonomy" id="39272"/>
    <lineage>
        <taxon>Eukaryota</taxon>
        <taxon>Metazoa</taxon>
        <taxon>Ecdysozoa</taxon>
        <taxon>Arthropoda</taxon>
        <taxon>Hexapoda</taxon>
        <taxon>Collembola</taxon>
        <taxon>Symphypleona</taxon>
        <taxon>Sminthuridae</taxon>
        <taxon>Allacma</taxon>
    </lineage>
</organism>
<dbReference type="InterPro" id="IPR006130">
    <property type="entry name" value="Asp/Orn_carbamoylTrfase"/>
</dbReference>
<dbReference type="FunFam" id="3.40.50.1370:FF:000002">
    <property type="entry name" value="Aspartate carbamoyltransferase 2"/>
    <property type="match status" value="1"/>
</dbReference>
<comment type="pathway">
    <text evidence="1">Pyrimidine metabolism; UMP biosynthesis via de novo pathway; (S)-dihydroorotate from bicarbonate: step 2/3.</text>
</comment>
<dbReference type="PROSITE" id="PS00483">
    <property type="entry name" value="DIHYDROOROTASE_2"/>
    <property type="match status" value="1"/>
</dbReference>
<dbReference type="PROSITE" id="PS51855">
    <property type="entry name" value="MGS"/>
    <property type="match status" value="1"/>
</dbReference>
<dbReference type="PANTHER" id="PTHR45753:SF6">
    <property type="entry name" value="ASPARTATE CARBAMOYLTRANSFERASE"/>
    <property type="match status" value="1"/>
</dbReference>
<dbReference type="Proteomes" id="UP000708208">
    <property type="component" value="Unassembled WGS sequence"/>
</dbReference>
<accession>A0A8J2NZA1</accession>
<evidence type="ECO:0000256" key="1">
    <source>
        <dbReference type="ARBA" id="ARBA00004852"/>
    </source>
</evidence>
<dbReference type="NCBIfam" id="NF002032">
    <property type="entry name" value="PRK00856.1"/>
    <property type="match status" value="1"/>
</dbReference>
<sequence length="908" mass="100607">MYVEPVEWTFENVGGEEDDHCKLMDLTASLAQRHLELVINLPMRSGGARRVSSFLTHGYRTRRLAVDYSVPLVTDVKCAKLLVEAILRIGRHSPKVKPHIDCITSRRTIRIPGLIDVHVHLREPGASYKEDFATGTAAALAGGFTMVCVMPNTQPAVIDKATLIVVKEIAKKNARCDYALFMGGTEKNFNEIPDLSSLVAGLKLYLNDTFTTLKMNDITMWGKHFEHWPLNVPLCVHAESKTCAAAILVACLHNRPVHICHVSLREEIELIKAAKLKGLPITCEVTPHHLFFTQQDLTWLGQQMGQVRPMLATEDDQNALWENLQVIDCFASDHAPHTKEEKRSDKPPPGFPGLETMLPLFLTAVNDGRLTLDDVVNRLYYNPKKIFNLPDQPNTYVEIDMETEWKVVEDNLFTKCKWSPFGGRTMKGSVCRVVLRGEVAYVDGQVLVPPGFGFDLRELQLRQPFQAPKDSHNSSLEGGRSTPMFGKTKELTVLCNPSDPFEFSAAEFGGDIQDGRASMSPMIGRPSSRVNRSSLSPTITGSHNPLNLLATASILSPPVPGSTLMSLANGPSTQTSTMHFTSPARNLGPAVNPNIVKTLVGHHVLKVDSFTKDQLHCIFNLAQNYRFAVSKDRPLDHILRGKIMASIFYEASTRTSCSFAAAAQRLGAQVIYMDETSSSAKKGESLEDTMVVMSGYSDVVVLRHPKPGAVGKAAAKCRKPIINAGDGVGEHPTQALLDIFTIREEIGTVNGLTVTFVGDLKHGRTVHSLARLLTLYKVHLRYVSPSGLEMPKDVRDFVASKGVQQTLYTTLNEALRDTDVLYVTRIQQERFTSAEEYNQACGQFVITPQIMSRAKLRMIVMHPLPRVFEISPEFDTDPRAAYFRQAESGMYVRMALLAIIMGRCGAKV</sequence>
<dbReference type="GO" id="GO:0004070">
    <property type="term" value="F:aspartate carbamoyltransferase activity"/>
    <property type="evidence" value="ECO:0007669"/>
    <property type="project" value="UniProtKB-EC"/>
</dbReference>
<dbReference type="InterPro" id="IPR011607">
    <property type="entry name" value="MGS-like_dom"/>
</dbReference>
<evidence type="ECO:0000259" key="8">
    <source>
        <dbReference type="PROSITE" id="PS51855"/>
    </source>
</evidence>
<dbReference type="OrthoDB" id="434at2759"/>
<reference evidence="9" key="1">
    <citation type="submission" date="2021-06" db="EMBL/GenBank/DDBJ databases">
        <authorList>
            <person name="Hodson N. C."/>
            <person name="Mongue J. A."/>
            <person name="Jaron S. K."/>
        </authorList>
    </citation>
    <scope>NUCLEOTIDE SEQUENCE</scope>
</reference>
<evidence type="ECO:0000256" key="7">
    <source>
        <dbReference type="ARBA" id="ARBA00048859"/>
    </source>
</evidence>
<comment type="function">
    <text evidence="6">Catalyzes the condensation of carbamoyl phosphate and aspartate to form carbamoyl aspartate and inorganic phosphate, the committed step in the de novo pyrimidine nucleotide biosynthesis pathway.</text>
</comment>
<comment type="caution">
    <text evidence="9">The sequence shown here is derived from an EMBL/GenBank/DDBJ whole genome shotgun (WGS) entry which is preliminary data.</text>
</comment>
<evidence type="ECO:0000256" key="5">
    <source>
        <dbReference type="ARBA" id="ARBA00022975"/>
    </source>
</evidence>
<dbReference type="EC" id="2.1.3.2" evidence="3"/>
<dbReference type="PROSITE" id="PS00097">
    <property type="entry name" value="CARBAMOYLTRANSFERASE"/>
    <property type="match status" value="1"/>
</dbReference>
<gene>
    <name evidence="9" type="ORF">AFUS01_LOCUS9124</name>
</gene>
<keyword evidence="5" id="KW-0665">Pyrimidine biosynthesis</keyword>
<dbReference type="AlphaFoldDB" id="A0A8J2NZA1"/>
<dbReference type="PANTHER" id="PTHR45753">
    <property type="entry name" value="ORNITHINE CARBAMOYLTRANSFERASE, MITOCHONDRIAL"/>
    <property type="match status" value="1"/>
</dbReference>
<dbReference type="InterPro" id="IPR002082">
    <property type="entry name" value="Asp_carbamoyltransf"/>
</dbReference>
<dbReference type="InterPro" id="IPR006132">
    <property type="entry name" value="Asp/Orn_carbamoyltranf_P-bd"/>
</dbReference>
<dbReference type="Pfam" id="PF00185">
    <property type="entry name" value="OTCace"/>
    <property type="match status" value="1"/>
</dbReference>
<proteinExistence type="inferred from homology"/>
<evidence type="ECO:0000256" key="4">
    <source>
        <dbReference type="ARBA" id="ARBA00022679"/>
    </source>
</evidence>
<keyword evidence="4" id="KW-0808">Transferase</keyword>
<dbReference type="GO" id="GO:0016597">
    <property type="term" value="F:amino acid binding"/>
    <property type="evidence" value="ECO:0007669"/>
    <property type="project" value="InterPro"/>
</dbReference>